<sequence length="186" mass="21481">MSGADLFVIQFNKERNSVYFISNQVPQRYISNNYDNFTHVDQHQLYPNYGSHLYEYDQRKYLNSLHHQSQGPSFYHHSSHLRSRPRPPAYEMGDEEIVSQLRNEFRVAPQWTLTVPTAPPPSSNQTISISRAPIQSMLSKREKTPESQGRNGFYISSSGNNYPNRSVETRQSCPPMSHPVSRFGTV</sequence>
<dbReference type="OrthoDB" id="10489005at2759"/>
<dbReference type="Proteomes" id="UP000274504">
    <property type="component" value="Unassembled WGS sequence"/>
</dbReference>
<proteinExistence type="predicted"/>
<feature type="region of interest" description="Disordered" evidence="1">
    <location>
        <begin position="138"/>
        <end position="186"/>
    </location>
</feature>
<protein>
    <submittedName>
        <fullName evidence="2 4">Uncharacterized protein</fullName>
    </submittedName>
</protein>
<gene>
    <name evidence="2" type="ORF">HDID_LOCUS1299</name>
</gene>
<name>A0A0R3SAC7_HYMDI</name>
<dbReference type="WBParaSite" id="HDID_0000129801-mRNA-1">
    <property type="protein sequence ID" value="HDID_0000129801-mRNA-1"/>
    <property type="gene ID" value="HDID_0000129801"/>
</dbReference>
<feature type="compositionally biased region" description="Polar residues" evidence="1">
    <location>
        <begin position="146"/>
        <end position="174"/>
    </location>
</feature>
<evidence type="ECO:0000313" key="3">
    <source>
        <dbReference type="Proteomes" id="UP000274504"/>
    </source>
</evidence>
<accession>A0A0R3SAC7</accession>
<dbReference type="AlphaFoldDB" id="A0A0R3SAC7"/>
<evidence type="ECO:0000313" key="4">
    <source>
        <dbReference type="WBParaSite" id="HDID_0000129801-mRNA-1"/>
    </source>
</evidence>
<dbReference type="EMBL" id="UYSG01000232">
    <property type="protein sequence ID" value="VDL18760.1"/>
    <property type="molecule type" value="Genomic_DNA"/>
</dbReference>
<reference evidence="4" key="1">
    <citation type="submission" date="2017-02" db="UniProtKB">
        <authorList>
            <consortium name="WormBaseParasite"/>
        </authorList>
    </citation>
    <scope>IDENTIFICATION</scope>
</reference>
<evidence type="ECO:0000313" key="2">
    <source>
        <dbReference type="EMBL" id="VDL18760.1"/>
    </source>
</evidence>
<organism evidence="4">
    <name type="scientific">Hymenolepis diminuta</name>
    <name type="common">Rat tapeworm</name>
    <dbReference type="NCBI Taxonomy" id="6216"/>
    <lineage>
        <taxon>Eukaryota</taxon>
        <taxon>Metazoa</taxon>
        <taxon>Spiralia</taxon>
        <taxon>Lophotrochozoa</taxon>
        <taxon>Platyhelminthes</taxon>
        <taxon>Cestoda</taxon>
        <taxon>Eucestoda</taxon>
        <taxon>Cyclophyllidea</taxon>
        <taxon>Hymenolepididae</taxon>
        <taxon>Hymenolepis</taxon>
    </lineage>
</organism>
<evidence type="ECO:0000256" key="1">
    <source>
        <dbReference type="SAM" id="MobiDB-lite"/>
    </source>
</evidence>
<feature type="region of interest" description="Disordered" evidence="1">
    <location>
        <begin position="68"/>
        <end position="90"/>
    </location>
</feature>
<reference evidence="2 3" key="2">
    <citation type="submission" date="2018-11" db="EMBL/GenBank/DDBJ databases">
        <authorList>
            <consortium name="Pathogen Informatics"/>
        </authorList>
    </citation>
    <scope>NUCLEOTIDE SEQUENCE [LARGE SCALE GENOMIC DNA]</scope>
</reference>